<dbReference type="AlphaFoldDB" id="A0A5B7HUG0"/>
<dbReference type="EMBL" id="VSRR010040198">
    <property type="protein sequence ID" value="MPC75022.1"/>
    <property type="molecule type" value="Genomic_DNA"/>
</dbReference>
<gene>
    <name evidence="1" type="ORF">E2C01_069405</name>
</gene>
<evidence type="ECO:0000313" key="2">
    <source>
        <dbReference type="Proteomes" id="UP000324222"/>
    </source>
</evidence>
<keyword evidence="2" id="KW-1185">Reference proteome</keyword>
<organism evidence="1 2">
    <name type="scientific">Portunus trituberculatus</name>
    <name type="common">Swimming crab</name>
    <name type="synonym">Neptunus trituberculatus</name>
    <dbReference type="NCBI Taxonomy" id="210409"/>
    <lineage>
        <taxon>Eukaryota</taxon>
        <taxon>Metazoa</taxon>
        <taxon>Ecdysozoa</taxon>
        <taxon>Arthropoda</taxon>
        <taxon>Crustacea</taxon>
        <taxon>Multicrustacea</taxon>
        <taxon>Malacostraca</taxon>
        <taxon>Eumalacostraca</taxon>
        <taxon>Eucarida</taxon>
        <taxon>Decapoda</taxon>
        <taxon>Pleocyemata</taxon>
        <taxon>Brachyura</taxon>
        <taxon>Eubrachyura</taxon>
        <taxon>Portunoidea</taxon>
        <taxon>Portunidae</taxon>
        <taxon>Portuninae</taxon>
        <taxon>Portunus</taxon>
    </lineage>
</organism>
<proteinExistence type="predicted"/>
<evidence type="ECO:0000313" key="1">
    <source>
        <dbReference type="EMBL" id="MPC75022.1"/>
    </source>
</evidence>
<dbReference type="Proteomes" id="UP000324222">
    <property type="component" value="Unassembled WGS sequence"/>
</dbReference>
<accession>A0A5B7HUG0</accession>
<protein>
    <submittedName>
        <fullName evidence="1">Uncharacterized protein</fullName>
    </submittedName>
</protein>
<name>A0A5B7HUG0_PORTR</name>
<comment type="caution">
    <text evidence="1">The sequence shown here is derived from an EMBL/GenBank/DDBJ whole genome shotgun (WGS) entry which is preliminary data.</text>
</comment>
<sequence>MGQIVEVFDYNKYTEEWRDTAGRLHRLTEYSVQLPSQELISFQQTQGPLIYLARAERQPPTTCKDIYQVV</sequence>
<reference evidence="1 2" key="1">
    <citation type="submission" date="2019-05" db="EMBL/GenBank/DDBJ databases">
        <title>Another draft genome of Portunus trituberculatus and its Hox gene families provides insights of decapod evolution.</title>
        <authorList>
            <person name="Jeong J.-H."/>
            <person name="Song I."/>
            <person name="Kim S."/>
            <person name="Choi T."/>
            <person name="Kim D."/>
            <person name="Ryu S."/>
            <person name="Kim W."/>
        </authorList>
    </citation>
    <scope>NUCLEOTIDE SEQUENCE [LARGE SCALE GENOMIC DNA]</scope>
    <source>
        <tissue evidence="1">Muscle</tissue>
    </source>
</reference>